<reference evidence="4 5" key="1">
    <citation type="submission" date="2018-03" db="EMBL/GenBank/DDBJ databases">
        <title>Genomic Encyclopedia of Archaeal and Bacterial Type Strains, Phase II (KMG-II): from individual species to whole genera.</title>
        <authorList>
            <person name="Goeker M."/>
        </authorList>
    </citation>
    <scope>NUCLEOTIDE SEQUENCE [LARGE SCALE GENOMIC DNA]</scope>
    <source>
        <strain evidence="4 5">DSM 19711</strain>
    </source>
</reference>
<dbReference type="Proteomes" id="UP000238083">
    <property type="component" value="Unassembled WGS sequence"/>
</dbReference>
<feature type="domain" description="HTH marR-type" evidence="3">
    <location>
        <begin position="32"/>
        <end position="81"/>
    </location>
</feature>
<dbReference type="SUPFAM" id="SSF46785">
    <property type="entry name" value="Winged helix' DNA-binding domain"/>
    <property type="match status" value="1"/>
</dbReference>
<comment type="caution">
    <text evidence="4">The sequence shown here is derived from an EMBL/GenBank/DDBJ whole genome shotgun (WGS) entry which is preliminary data.</text>
</comment>
<dbReference type="Gene3D" id="1.10.10.10">
    <property type="entry name" value="Winged helix-like DNA-binding domain superfamily/Winged helix DNA-binding domain"/>
    <property type="match status" value="1"/>
</dbReference>
<evidence type="ECO:0000256" key="2">
    <source>
        <dbReference type="SAM" id="MobiDB-lite"/>
    </source>
</evidence>
<name>A0A2T0QKU7_9ACTN</name>
<feature type="coiled-coil region" evidence="1">
    <location>
        <begin position="331"/>
        <end position="358"/>
    </location>
</feature>
<evidence type="ECO:0000313" key="5">
    <source>
        <dbReference type="Proteomes" id="UP000238083"/>
    </source>
</evidence>
<keyword evidence="1" id="KW-0175">Coiled coil</keyword>
<feature type="compositionally biased region" description="Low complexity" evidence="2">
    <location>
        <begin position="300"/>
        <end position="317"/>
    </location>
</feature>
<gene>
    <name evidence="4" type="ORF">CLV37_1434</name>
</gene>
<dbReference type="InterPro" id="IPR011991">
    <property type="entry name" value="ArsR-like_HTH"/>
</dbReference>
<sequence>MSLWGSITGQTAPPAPPTTDAALYEIGAAGASLLAAICRFGDDGRSISELAQASAVPKATASRTAARLVEAGLIEDRGSGRERQLVLNRASPHLGEISALLWLTHGVNLPPEPGTPTHLSGFEQARWTPFAVDGDVARSVPAMLRSEPYSGARELPGESYDGPNVSTARAEVLRLRRLRSRIVRFEPWLQTTYYKGSRERDRDLIHLTIGQDVAAAQAQNSLTFSAGDGAREGYIGRLAWAHAIYCLDAEVVWLLRVGQLLEQVSNASTVMHKHRHQVELLRERVEAVTAHAERAGSHGDGSVSDDSGAGEESAGPDAADEAGARARDRDARIAQRNLAALQQELAARRADLAAAQDALDGFYRHGGTPGVHEVGTAGEGLISVQALATARTYAEQVRQMAAQPSFVAWREQHPEVADQFPLTSLQQALPS</sequence>
<dbReference type="GO" id="GO:0003700">
    <property type="term" value="F:DNA-binding transcription factor activity"/>
    <property type="evidence" value="ECO:0007669"/>
    <property type="project" value="InterPro"/>
</dbReference>
<organism evidence="4 5">
    <name type="scientific">Kineococcus rhizosphaerae</name>
    <dbReference type="NCBI Taxonomy" id="559628"/>
    <lineage>
        <taxon>Bacteria</taxon>
        <taxon>Bacillati</taxon>
        <taxon>Actinomycetota</taxon>
        <taxon>Actinomycetes</taxon>
        <taxon>Kineosporiales</taxon>
        <taxon>Kineosporiaceae</taxon>
        <taxon>Kineococcus</taxon>
    </lineage>
</organism>
<accession>A0A2T0QKU7</accession>
<feature type="region of interest" description="Disordered" evidence="2">
    <location>
        <begin position="290"/>
        <end position="329"/>
    </location>
</feature>
<dbReference type="AlphaFoldDB" id="A0A2T0QKU7"/>
<dbReference type="OrthoDB" id="3526885at2"/>
<dbReference type="InterPro" id="IPR036388">
    <property type="entry name" value="WH-like_DNA-bd_sf"/>
</dbReference>
<dbReference type="InterPro" id="IPR000835">
    <property type="entry name" value="HTH_MarR-typ"/>
</dbReference>
<protein>
    <submittedName>
        <fullName evidence="4">MarR family protein</fullName>
    </submittedName>
</protein>
<dbReference type="Pfam" id="PF12802">
    <property type="entry name" value="MarR_2"/>
    <property type="match status" value="1"/>
</dbReference>
<dbReference type="CDD" id="cd00090">
    <property type="entry name" value="HTH_ARSR"/>
    <property type="match status" value="1"/>
</dbReference>
<proteinExistence type="predicted"/>
<dbReference type="InterPro" id="IPR036390">
    <property type="entry name" value="WH_DNA-bd_sf"/>
</dbReference>
<dbReference type="EMBL" id="PVZF01000043">
    <property type="protein sequence ID" value="PRY04922.1"/>
    <property type="molecule type" value="Genomic_DNA"/>
</dbReference>
<dbReference type="RefSeq" id="WP_106215770.1">
    <property type="nucleotide sequence ID" value="NZ_PVZF01000043.1"/>
</dbReference>
<evidence type="ECO:0000256" key="1">
    <source>
        <dbReference type="SAM" id="Coils"/>
    </source>
</evidence>
<keyword evidence="5" id="KW-1185">Reference proteome</keyword>
<evidence type="ECO:0000259" key="3">
    <source>
        <dbReference type="Pfam" id="PF12802"/>
    </source>
</evidence>
<evidence type="ECO:0000313" key="4">
    <source>
        <dbReference type="EMBL" id="PRY04922.1"/>
    </source>
</evidence>